<reference evidence="5 6" key="1">
    <citation type="submission" date="2020-08" db="EMBL/GenBank/DDBJ databases">
        <title>Genome public.</title>
        <authorList>
            <person name="Liu C."/>
            <person name="Sun Q."/>
        </authorList>
    </citation>
    <scope>NUCLEOTIDE SEQUENCE [LARGE SCALE GENOMIC DNA]</scope>
    <source>
        <strain evidence="5 6">NSJ-10</strain>
    </source>
</reference>
<dbReference type="InterPro" id="IPR000835">
    <property type="entry name" value="HTH_MarR-typ"/>
</dbReference>
<dbReference type="Gene3D" id="1.10.10.10">
    <property type="entry name" value="Winged helix-like DNA-binding domain superfamily/Winged helix DNA-binding domain"/>
    <property type="match status" value="1"/>
</dbReference>
<keyword evidence="2" id="KW-0238">DNA-binding</keyword>
<dbReference type="Pfam" id="PF12802">
    <property type="entry name" value="MarR_2"/>
    <property type="match status" value="1"/>
</dbReference>
<gene>
    <name evidence="5" type="ORF">H8S09_02935</name>
</gene>
<proteinExistence type="predicted"/>
<sequence length="156" mass="18206">MDRKTLQIINASNHSIIKLRGVYADWSRRHNINYNEMLVLYTIRENGYCTQKQVCDNYLLPRQTIHNVISRMREQGYLILEPEKGEGREKAFVLTEKGRKYAETFFSSLASIEEASVKRFGYEKIQKLTELMKEYQEILASCVEQESGGSRDGNKQ</sequence>
<dbReference type="AlphaFoldDB" id="A0A8I0DU25"/>
<organism evidence="5 6">
    <name type="scientific">Coprococcus hominis</name>
    <name type="common">ex Liu et al. 2022</name>
    <dbReference type="NCBI Taxonomy" id="2763039"/>
    <lineage>
        <taxon>Bacteria</taxon>
        <taxon>Bacillati</taxon>
        <taxon>Bacillota</taxon>
        <taxon>Clostridia</taxon>
        <taxon>Lachnospirales</taxon>
        <taxon>Lachnospiraceae</taxon>
        <taxon>Coprococcus</taxon>
    </lineage>
</organism>
<evidence type="ECO:0000313" key="6">
    <source>
        <dbReference type="Proteomes" id="UP000615234"/>
    </source>
</evidence>
<keyword evidence="1" id="KW-0805">Transcription regulation</keyword>
<dbReference type="PANTHER" id="PTHR42756">
    <property type="entry name" value="TRANSCRIPTIONAL REGULATOR, MARR"/>
    <property type="match status" value="1"/>
</dbReference>
<evidence type="ECO:0000259" key="4">
    <source>
        <dbReference type="PROSITE" id="PS50995"/>
    </source>
</evidence>
<protein>
    <submittedName>
        <fullName evidence="5">Winged helix-turn-helix transcriptional regulator</fullName>
    </submittedName>
</protein>
<dbReference type="InterPro" id="IPR036388">
    <property type="entry name" value="WH-like_DNA-bd_sf"/>
</dbReference>
<dbReference type="EMBL" id="JACOOX010000002">
    <property type="protein sequence ID" value="MBC5661857.1"/>
    <property type="molecule type" value="Genomic_DNA"/>
</dbReference>
<dbReference type="GO" id="GO:0003700">
    <property type="term" value="F:DNA-binding transcription factor activity"/>
    <property type="evidence" value="ECO:0007669"/>
    <property type="project" value="InterPro"/>
</dbReference>
<keyword evidence="3" id="KW-0804">Transcription</keyword>
<dbReference type="RefSeq" id="WP_186847353.1">
    <property type="nucleotide sequence ID" value="NZ_JACOOX010000002.1"/>
</dbReference>
<dbReference type="Proteomes" id="UP000615234">
    <property type="component" value="Unassembled WGS sequence"/>
</dbReference>
<comment type="caution">
    <text evidence="5">The sequence shown here is derived from an EMBL/GenBank/DDBJ whole genome shotgun (WGS) entry which is preliminary data.</text>
</comment>
<feature type="domain" description="HTH marR-type" evidence="4">
    <location>
        <begin position="1"/>
        <end position="137"/>
    </location>
</feature>
<evidence type="ECO:0000256" key="3">
    <source>
        <dbReference type="ARBA" id="ARBA00023163"/>
    </source>
</evidence>
<dbReference type="SUPFAM" id="SSF46785">
    <property type="entry name" value="Winged helix' DNA-binding domain"/>
    <property type="match status" value="1"/>
</dbReference>
<evidence type="ECO:0000313" key="5">
    <source>
        <dbReference type="EMBL" id="MBC5661857.1"/>
    </source>
</evidence>
<dbReference type="PROSITE" id="PS50995">
    <property type="entry name" value="HTH_MARR_2"/>
    <property type="match status" value="1"/>
</dbReference>
<evidence type="ECO:0000256" key="1">
    <source>
        <dbReference type="ARBA" id="ARBA00023015"/>
    </source>
</evidence>
<evidence type="ECO:0000256" key="2">
    <source>
        <dbReference type="ARBA" id="ARBA00023125"/>
    </source>
</evidence>
<dbReference type="PANTHER" id="PTHR42756:SF1">
    <property type="entry name" value="TRANSCRIPTIONAL REPRESSOR OF EMRAB OPERON"/>
    <property type="match status" value="1"/>
</dbReference>
<dbReference type="SMART" id="SM00347">
    <property type="entry name" value="HTH_MARR"/>
    <property type="match status" value="1"/>
</dbReference>
<accession>A0A8I0DU25</accession>
<dbReference type="GO" id="GO:0003677">
    <property type="term" value="F:DNA binding"/>
    <property type="evidence" value="ECO:0007669"/>
    <property type="project" value="UniProtKB-KW"/>
</dbReference>
<dbReference type="InterPro" id="IPR036390">
    <property type="entry name" value="WH_DNA-bd_sf"/>
</dbReference>
<name>A0A8I0DU25_9FIRM</name>
<keyword evidence="6" id="KW-1185">Reference proteome</keyword>